<protein>
    <recommendedName>
        <fullName evidence="6">F-box domain-containing protein</fullName>
    </recommendedName>
</protein>
<evidence type="ECO:0000313" key="5">
    <source>
        <dbReference type="Proteomes" id="UP000629468"/>
    </source>
</evidence>
<reference evidence="4 5" key="1">
    <citation type="journal article" name="Sci. Rep.">
        <title>Telomere-to-telomere assembled and centromere annotated genomes of the two main subspecies of the button mushroom Agaricus bisporus reveal especially polymorphic chromosome ends.</title>
        <authorList>
            <person name="Sonnenberg A.S.M."/>
            <person name="Sedaghat-Telgerd N."/>
            <person name="Lavrijssen B."/>
            <person name="Ohm R.A."/>
            <person name="Hendrickx P.M."/>
            <person name="Scholtmeijer K."/>
            <person name="Baars J.J.P."/>
            <person name="van Peer A."/>
        </authorList>
    </citation>
    <scope>NUCLEOTIDE SEQUENCE [LARGE SCALE GENOMIC DNA]</scope>
    <source>
        <strain evidence="4 5">H119_p4</strain>
    </source>
</reference>
<organism evidence="4 5">
    <name type="scientific">Agaricus bisporus var. burnettii</name>
    <dbReference type="NCBI Taxonomy" id="192524"/>
    <lineage>
        <taxon>Eukaryota</taxon>
        <taxon>Fungi</taxon>
        <taxon>Dikarya</taxon>
        <taxon>Basidiomycota</taxon>
        <taxon>Agaricomycotina</taxon>
        <taxon>Agaricomycetes</taxon>
        <taxon>Agaricomycetidae</taxon>
        <taxon>Agaricales</taxon>
        <taxon>Agaricineae</taxon>
        <taxon>Agaricaceae</taxon>
        <taxon>Agaricus</taxon>
    </lineage>
</organism>
<dbReference type="SUPFAM" id="SSF52047">
    <property type="entry name" value="RNI-like"/>
    <property type="match status" value="1"/>
</dbReference>
<dbReference type="InterPro" id="IPR032675">
    <property type="entry name" value="LRR_dom_sf"/>
</dbReference>
<dbReference type="GO" id="GO:0005829">
    <property type="term" value="C:cytosol"/>
    <property type="evidence" value="ECO:0007669"/>
    <property type="project" value="TreeGrafter"/>
</dbReference>
<dbReference type="GO" id="GO:0005634">
    <property type="term" value="C:nucleus"/>
    <property type="evidence" value="ECO:0007669"/>
    <property type="project" value="TreeGrafter"/>
</dbReference>
<dbReference type="Gene3D" id="3.80.10.10">
    <property type="entry name" value="Ribonuclease Inhibitor"/>
    <property type="match status" value="1"/>
</dbReference>
<evidence type="ECO:0008006" key="6">
    <source>
        <dbReference type="Google" id="ProtNLM"/>
    </source>
</evidence>
<evidence type="ECO:0000256" key="1">
    <source>
        <dbReference type="ARBA" id="ARBA00022468"/>
    </source>
</evidence>
<dbReference type="GO" id="GO:0031267">
    <property type="term" value="F:small GTPase binding"/>
    <property type="evidence" value="ECO:0007669"/>
    <property type="project" value="TreeGrafter"/>
</dbReference>
<gene>
    <name evidence="4" type="ORF">Agabi119p4_4285</name>
</gene>
<dbReference type="PANTHER" id="PTHR24113:SF12">
    <property type="entry name" value="RAN GTPASE-ACTIVATING PROTEIN 1"/>
    <property type="match status" value="1"/>
</dbReference>
<dbReference type="GO" id="GO:0005096">
    <property type="term" value="F:GTPase activator activity"/>
    <property type="evidence" value="ECO:0007669"/>
    <property type="project" value="UniProtKB-KW"/>
</dbReference>
<keyword evidence="2" id="KW-0433">Leucine-rich repeat</keyword>
<sequence length="459" mass="51340">MYSTTLRPENRPFNHILHSKGAQGQQVNQFDTGLRSVAGAEVIIAMIRARRFVNRLIVGHNKLGDDGCCRLFDFLNSPDGQRYDIEEISLNSNGIGDEGLLSISKYISCNERLRELFLQHNVFTGRPDVTDSLTAAVNSSRLEVLSITSNRHLSDTFLAHFLTHLDAPHLHELHCSGINLTSVSGSVISAYISSPRCKLYVLKCNGNSLGLRAIKTIIRAVRDSNYSLRTIEFYANQLEADDADPTDGDPEDDEDNIHNWVDCEGILKRLLLRNNHLRREVNKQSLLLLRCARSLLLHDEHNVTQVRQEITPSARSFTLKNLPVELQHHILSFLAPSLSLSQLIHIFHYASSTKTLPPLIPSFSTIRRNALMGTACIPPASSIEYALGGTVWALRANHRDSPFYPFAVDRAMGSSNASLCRRDRERLRFLIGVGCDVFELNPGEGPHGPRELYTLSLSN</sequence>
<dbReference type="PANTHER" id="PTHR24113">
    <property type="entry name" value="RAN GTPASE-ACTIVATING PROTEIN 1"/>
    <property type="match status" value="1"/>
</dbReference>
<dbReference type="EMBL" id="JABXXO010000006">
    <property type="protein sequence ID" value="KAF7775892.1"/>
    <property type="molecule type" value="Genomic_DNA"/>
</dbReference>
<evidence type="ECO:0000256" key="3">
    <source>
        <dbReference type="ARBA" id="ARBA00022737"/>
    </source>
</evidence>
<dbReference type="GO" id="GO:0048471">
    <property type="term" value="C:perinuclear region of cytoplasm"/>
    <property type="evidence" value="ECO:0007669"/>
    <property type="project" value="TreeGrafter"/>
</dbReference>
<keyword evidence="1" id="KW-0343">GTPase activation</keyword>
<dbReference type="Proteomes" id="UP000629468">
    <property type="component" value="Unassembled WGS sequence"/>
</dbReference>
<dbReference type="GO" id="GO:0006913">
    <property type="term" value="P:nucleocytoplasmic transport"/>
    <property type="evidence" value="ECO:0007669"/>
    <property type="project" value="TreeGrafter"/>
</dbReference>
<evidence type="ECO:0000256" key="2">
    <source>
        <dbReference type="ARBA" id="ARBA00022614"/>
    </source>
</evidence>
<comment type="caution">
    <text evidence="4">The sequence shown here is derived from an EMBL/GenBank/DDBJ whole genome shotgun (WGS) entry which is preliminary data.</text>
</comment>
<dbReference type="AlphaFoldDB" id="A0A8H7KH80"/>
<proteinExistence type="predicted"/>
<keyword evidence="3" id="KW-0677">Repeat</keyword>
<dbReference type="InterPro" id="IPR027038">
    <property type="entry name" value="RanGap"/>
</dbReference>
<evidence type="ECO:0000313" key="4">
    <source>
        <dbReference type="EMBL" id="KAF7775892.1"/>
    </source>
</evidence>
<accession>A0A8H7KH80</accession>
<name>A0A8H7KH80_AGABI</name>